<keyword evidence="7" id="KW-0472">Membrane</keyword>
<evidence type="ECO:0000256" key="4">
    <source>
        <dbReference type="ARBA" id="ARBA00022840"/>
    </source>
</evidence>
<comment type="caution">
    <text evidence="9">The sequence shown here is derived from an EMBL/GenBank/DDBJ whole genome shotgun (WGS) entry which is preliminary data.</text>
</comment>
<dbReference type="PROSITE" id="PS50011">
    <property type="entry name" value="PROTEIN_KINASE_DOM"/>
    <property type="match status" value="1"/>
</dbReference>
<dbReference type="RefSeq" id="WP_136744552.1">
    <property type="nucleotide sequence ID" value="NZ_SUMB01000017.1"/>
</dbReference>
<dbReference type="SMART" id="SM00220">
    <property type="entry name" value="S_TKc"/>
    <property type="match status" value="1"/>
</dbReference>
<dbReference type="OrthoDB" id="9762169at2"/>
<evidence type="ECO:0000256" key="7">
    <source>
        <dbReference type="SAM" id="Phobius"/>
    </source>
</evidence>
<evidence type="ECO:0000256" key="5">
    <source>
        <dbReference type="PROSITE-ProRule" id="PRU10141"/>
    </source>
</evidence>
<proteinExistence type="predicted"/>
<feature type="compositionally biased region" description="Low complexity" evidence="6">
    <location>
        <begin position="332"/>
        <end position="358"/>
    </location>
</feature>
<dbReference type="Proteomes" id="UP000308697">
    <property type="component" value="Unassembled WGS sequence"/>
</dbReference>
<gene>
    <name evidence="9" type="ORF">FCH28_35260</name>
</gene>
<dbReference type="GO" id="GO:0004674">
    <property type="term" value="F:protein serine/threonine kinase activity"/>
    <property type="evidence" value="ECO:0007669"/>
    <property type="project" value="UniProtKB-KW"/>
</dbReference>
<feature type="binding site" evidence="5">
    <location>
        <position position="43"/>
    </location>
    <ligand>
        <name>ATP</name>
        <dbReference type="ChEBI" id="CHEBI:30616"/>
    </ligand>
</feature>
<dbReference type="InterPro" id="IPR017441">
    <property type="entry name" value="Protein_kinase_ATP_BS"/>
</dbReference>
<keyword evidence="1" id="KW-0808">Transferase</keyword>
<dbReference type="PROSITE" id="PS00108">
    <property type="entry name" value="PROTEIN_KINASE_ST"/>
    <property type="match status" value="1"/>
</dbReference>
<keyword evidence="4 5" id="KW-0067">ATP-binding</keyword>
<dbReference type="InterPro" id="IPR011009">
    <property type="entry name" value="Kinase-like_dom_sf"/>
</dbReference>
<feature type="region of interest" description="Disordered" evidence="6">
    <location>
        <begin position="301"/>
        <end position="360"/>
    </location>
</feature>
<evidence type="ECO:0000256" key="2">
    <source>
        <dbReference type="ARBA" id="ARBA00022741"/>
    </source>
</evidence>
<dbReference type="CDD" id="cd14014">
    <property type="entry name" value="STKc_PknB_like"/>
    <property type="match status" value="1"/>
</dbReference>
<evidence type="ECO:0000256" key="6">
    <source>
        <dbReference type="SAM" id="MobiDB-lite"/>
    </source>
</evidence>
<keyword evidence="10" id="KW-1185">Reference proteome</keyword>
<feature type="domain" description="Protein kinase" evidence="8">
    <location>
        <begin position="15"/>
        <end position="282"/>
    </location>
</feature>
<evidence type="ECO:0000259" key="8">
    <source>
        <dbReference type="PROSITE" id="PS50011"/>
    </source>
</evidence>
<dbReference type="SUPFAM" id="SSF56112">
    <property type="entry name" value="Protein kinase-like (PK-like)"/>
    <property type="match status" value="1"/>
</dbReference>
<evidence type="ECO:0000313" key="9">
    <source>
        <dbReference type="EMBL" id="TJZ42326.1"/>
    </source>
</evidence>
<name>A0A4U0MP49_9ACTN</name>
<evidence type="ECO:0000313" key="10">
    <source>
        <dbReference type="Proteomes" id="UP000308697"/>
    </source>
</evidence>
<reference evidence="9 10" key="1">
    <citation type="submission" date="2019-04" db="EMBL/GenBank/DDBJ databases">
        <title>Streptomyces piniterrae sp. nov., a heliquinomycin-producing actinomycete isolated from rhizosphere soil of Pinus yunnanensis.</title>
        <authorList>
            <person name="Zhuang X."/>
            <person name="Zhao J."/>
        </authorList>
    </citation>
    <scope>NUCLEOTIDE SEQUENCE [LARGE SCALE GENOMIC DNA]</scope>
    <source>
        <strain evidence="10">jys28</strain>
    </source>
</reference>
<organism evidence="9 10">
    <name type="scientific">Streptomyces piniterrae</name>
    <dbReference type="NCBI Taxonomy" id="2571125"/>
    <lineage>
        <taxon>Bacteria</taxon>
        <taxon>Bacillati</taxon>
        <taxon>Actinomycetota</taxon>
        <taxon>Actinomycetes</taxon>
        <taxon>Kitasatosporales</taxon>
        <taxon>Streptomycetaceae</taxon>
        <taxon>Streptomyces</taxon>
    </lineage>
</organism>
<dbReference type="EMBL" id="SUMB01000017">
    <property type="protein sequence ID" value="TJZ42326.1"/>
    <property type="molecule type" value="Genomic_DNA"/>
</dbReference>
<dbReference type="Gene3D" id="3.30.200.20">
    <property type="entry name" value="Phosphorylase Kinase, domain 1"/>
    <property type="match status" value="1"/>
</dbReference>
<keyword evidence="9" id="KW-0723">Serine/threonine-protein kinase</keyword>
<dbReference type="Gene3D" id="1.10.510.10">
    <property type="entry name" value="Transferase(Phosphotransferase) domain 1"/>
    <property type="match status" value="1"/>
</dbReference>
<dbReference type="InterPro" id="IPR000719">
    <property type="entry name" value="Prot_kinase_dom"/>
</dbReference>
<keyword evidence="2 5" id="KW-0547">Nucleotide-binding</keyword>
<dbReference type="Pfam" id="PF00069">
    <property type="entry name" value="Pkinase"/>
    <property type="match status" value="1"/>
</dbReference>
<accession>A0A4U0MP49</accession>
<sequence length="525" mass="54625">MAPLKGRDPQRIGDYRIIGRLGEGGMGQVFLARSDRGRTVAVKLVRDELADQEEFRARFRREVQAARRVGGEWTAPVLDADTEAETPWVATGYIAGPSLQQAVAGGTPLPERTVRILASGLALALESIHAAGIIHRDLKPSNVLLTIDGPRVIDFGIARALDAVTGSGLTRTGEAVGSPGFMSPEQVRGEKLTPASDVFSLGSVLMYAATGRQPFGTAESGVHAVMYRIAHEDPDLSALPQGLHDLVAGCLAKDPAQRPTPAQLLARAEGDGEDGDGDEPWLPGALIARLGRRALELLEAENPKGDTDGAGSRLAPPDAAQSADRPGSRAMPPTLSPASAPATVPLSPAPPGSSAAPAPRRRGIGTILMVTGALLLAGAGATTAYVLLNQKSNEQAGNGGNDTKDEKEQGSTRPTTNGGIPAAYLGTWETTLDPNGYNIRRFTLTQGKSGDTVLKMTASGAGYQCEFAATLESAGPPVRLGPSTVVSGPATSCHPGARSSLELVDGNLRRDFDKGKAPSVYRRAG</sequence>
<dbReference type="AlphaFoldDB" id="A0A4U0MP49"/>
<evidence type="ECO:0000256" key="3">
    <source>
        <dbReference type="ARBA" id="ARBA00022777"/>
    </source>
</evidence>
<keyword evidence="7" id="KW-1133">Transmembrane helix</keyword>
<evidence type="ECO:0000256" key="1">
    <source>
        <dbReference type="ARBA" id="ARBA00022679"/>
    </source>
</evidence>
<dbReference type="PANTHER" id="PTHR43289">
    <property type="entry name" value="MITOGEN-ACTIVATED PROTEIN KINASE KINASE KINASE 20-RELATED"/>
    <property type="match status" value="1"/>
</dbReference>
<dbReference type="GO" id="GO:0005524">
    <property type="term" value="F:ATP binding"/>
    <property type="evidence" value="ECO:0007669"/>
    <property type="project" value="UniProtKB-UniRule"/>
</dbReference>
<dbReference type="InterPro" id="IPR008271">
    <property type="entry name" value="Ser/Thr_kinase_AS"/>
</dbReference>
<protein>
    <submittedName>
        <fullName evidence="9">Serine/threonine protein kinase</fullName>
    </submittedName>
</protein>
<feature type="transmembrane region" description="Helical" evidence="7">
    <location>
        <begin position="367"/>
        <end position="388"/>
    </location>
</feature>
<dbReference type="PROSITE" id="PS00107">
    <property type="entry name" value="PROTEIN_KINASE_ATP"/>
    <property type="match status" value="1"/>
</dbReference>
<dbReference type="PANTHER" id="PTHR43289:SF34">
    <property type="entry name" value="SERINE_THREONINE-PROTEIN KINASE YBDM-RELATED"/>
    <property type="match status" value="1"/>
</dbReference>
<feature type="region of interest" description="Disordered" evidence="6">
    <location>
        <begin position="393"/>
        <end position="422"/>
    </location>
</feature>
<keyword evidence="7" id="KW-0812">Transmembrane</keyword>
<keyword evidence="3 9" id="KW-0418">Kinase</keyword>